<comment type="caution">
    <text evidence="20">The sequence shown here is derived from an EMBL/GenBank/DDBJ whole genome shotgun (WGS) entry which is preliminary data.</text>
</comment>
<evidence type="ECO:0000259" key="16">
    <source>
        <dbReference type="Pfam" id="PF00408"/>
    </source>
</evidence>
<evidence type="ECO:0000256" key="13">
    <source>
        <dbReference type="ARBA" id="ARBA00041398"/>
    </source>
</evidence>
<feature type="domain" description="Alpha-D-phosphohexomutase alpha/beta/alpha" evidence="18">
    <location>
        <begin position="211"/>
        <end position="317"/>
    </location>
</feature>
<dbReference type="InterPro" id="IPR036900">
    <property type="entry name" value="A-D-PHexomutase_C_sf"/>
</dbReference>
<dbReference type="InterPro" id="IPR005846">
    <property type="entry name" value="A-D-PHexomutase_a/b/a-III"/>
</dbReference>
<dbReference type="InterPro" id="IPR016066">
    <property type="entry name" value="A-D-PHexomutase_CS"/>
</dbReference>
<organism evidence="20 21">
    <name type="scientific">Oceanobacillus polygoni</name>
    <dbReference type="NCBI Taxonomy" id="1235259"/>
    <lineage>
        <taxon>Bacteria</taxon>
        <taxon>Bacillati</taxon>
        <taxon>Bacillota</taxon>
        <taxon>Bacilli</taxon>
        <taxon>Bacillales</taxon>
        <taxon>Bacillaceae</taxon>
        <taxon>Oceanobacillus</taxon>
    </lineage>
</organism>
<keyword evidence="7" id="KW-0313">Glucose metabolism</keyword>
<dbReference type="OrthoDB" id="9806956at2"/>
<evidence type="ECO:0000256" key="3">
    <source>
        <dbReference type="ARBA" id="ARBA00005164"/>
    </source>
</evidence>
<dbReference type="PANTHER" id="PTHR45745">
    <property type="entry name" value="PHOSPHOMANNOMUTASE 45A"/>
    <property type="match status" value="1"/>
</dbReference>
<dbReference type="GO" id="GO:0000287">
    <property type="term" value="F:magnesium ion binding"/>
    <property type="evidence" value="ECO:0007669"/>
    <property type="project" value="InterPro"/>
</dbReference>
<gene>
    <name evidence="20" type="ORF">J2Z64_000490</name>
</gene>
<dbReference type="InterPro" id="IPR005844">
    <property type="entry name" value="A-D-PHexomutase_a/b/a-I"/>
</dbReference>
<evidence type="ECO:0000256" key="2">
    <source>
        <dbReference type="ARBA" id="ARBA00001946"/>
    </source>
</evidence>
<dbReference type="GO" id="GO:0006006">
    <property type="term" value="P:glucose metabolic process"/>
    <property type="evidence" value="ECO:0007669"/>
    <property type="project" value="UniProtKB-KW"/>
</dbReference>
<keyword evidence="8" id="KW-0597">Phosphoprotein</keyword>
<keyword evidence="11 20" id="KW-0413">Isomerase</keyword>
<dbReference type="AlphaFoldDB" id="A0A9X0YPD6"/>
<feature type="domain" description="Alpha-D-phosphohexomutase C-terminal" evidence="16">
    <location>
        <begin position="508"/>
        <end position="555"/>
    </location>
</feature>
<dbReference type="GO" id="GO:0004614">
    <property type="term" value="F:phosphoglucomutase activity"/>
    <property type="evidence" value="ECO:0007669"/>
    <property type="project" value="UniProtKB-EC"/>
</dbReference>
<dbReference type="PRINTS" id="PR00509">
    <property type="entry name" value="PGMPMM"/>
</dbReference>
<dbReference type="RefSeq" id="WP_149475205.1">
    <property type="nucleotide sequence ID" value="NZ_JAGGMB010000001.1"/>
</dbReference>
<proteinExistence type="inferred from homology"/>
<evidence type="ECO:0000313" key="21">
    <source>
        <dbReference type="Proteomes" id="UP001138793"/>
    </source>
</evidence>
<feature type="domain" description="Alpha-D-phosphohexomutase alpha/beta/alpha" evidence="19">
    <location>
        <begin position="328"/>
        <end position="446"/>
    </location>
</feature>
<protein>
    <recommendedName>
        <fullName evidence="12">Phosphoglucomutase</fullName>
        <ecNumber evidence="6">5.4.2.2</ecNumber>
    </recommendedName>
    <alternativeName>
        <fullName evidence="14">Alpha-phosphoglucomutase</fullName>
    </alternativeName>
    <alternativeName>
        <fullName evidence="13">Glucose phosphomutase</fullName>
    </alternativeName>
</protein>
<evidence type="ECO:0000256" key="4">
    <source>
        <dbReference type="ARBA" id="ARBA00005189"/>
    </source>
</evidence>
<reference evidence="20" key="1">
    <citation type="submission" date="2021-03" db="EMBL/GenBank/DDBJ databases">
        <title>Genomic Encyclopedia of Type Strains, Phase IV (KMG-IV): sequencing the most valuable type-strain genomes for metagenomic binning, comparative biology and taxonomic classification.</title>
        <authorList>
            <person name="Goeker M."/>
        </authorList>
    </citation>
    <scope>NUCLEOTIDE SEQUENCE</scope>
    <source>
        <strain evidence="20">DSM 107338</strain>
    </source>
</reference>
<keyword evidence="21" id="KW-1185">Reference proteome</keyword>
<evidence type="ECO:0000256" key="8">
    <source>
        <dbReference type="ARBA" id="ARBA00022553"/>
    </source>
</evidence>
<comment type="similarity">
    <text evidence="5 15">Belongs to the phosphohexose mutase family.</text>
</comment>
<evidence type="ECO:0000256" key="1">
    <source>
        <dbReference type="ARBA" id="ARBA00000443"/>
    </source>
</evidence>
<dbReference type="EC" id="5.4.2.2" evidence="6"/>
<dbReference type="SUPFAM" id="SSF53738">
    <property type="entry name" value="Phosphoglucomutase, first 3 domains"/>
    <property type="match status" value="3"/>
</dbReference>
<dbReference type="GO" id="GO:0006166">
    <property type="term" value="P:purine ribonucleoside salvage"/>
    <property type="evidence" value="ECO:0007669"/>
    <property type="project" value="TreeGrafter"/>
</dbReference>
<dbReference type="Proteomes" id="UP001138793">
    <property type="component" value="Unassembled WGS sequence"/>
</dbReference>
<dbReference type="Pfam" id="PF02878">
    <property type="entry name" value="PGM_PMM_I"/>
    <property type="match status" value="1"/>
</dbReference>
<evidence type="ECO:0000256" key="6">
    <source>
        <dbReference type="ARBA" id="ARBA00012728"/>
    </source>
</evidence>
<dbReference type="Gene3D" id="3.30.310.50">
    <property type="entry name" value="Alpha-D-phosphohexomutase, C-terminal domain"/>
    <property type="match status" value="1"/>
</dbReference>
<dbReference type="PANTHER" id="PTHR45745:SF1">
    <property type="entry name" value="PHOSPHOGLUCOMUTASE 2B-RELATED"/>
    <property type="match status" value="1"/>
</dbReference>
<keyword evidence="7" id="KW-0119">Carbohydrate metabolism</keyword>
<dbReference type="CDD" id="cd05799">
    <property type="entry name" value="PGM2"/>
    <property type="match status" value="1"/>
</dbReference>
<keyword evidence="10 15" id="KW-0460">Magnesium</keyword>
<evidence type="ECO:0000256" key="14">
    <source>
        <dbReference type="ARBA" id="ARBA00041467"/>
    </source>
</evidence>
<dbReference type="Pfam" id="PF02880">
    <property type="entry name" value="PGM_PMM_III"/>
    <property type="match status" value="1"/>
</dbReference>
<evidence type="ECO:0000256" key="7">
    <source>
        <dbReference type="ARBA" id="ARBA00022526"/>
    </source>
</evidence>
<comment type="cofactor">
    <cofactor evidence="2">
        <name>Mg(2+)</name>
        <dbReference type="ChEBI" id="CHEBI:18420"/>
    </cofactor>
</comment>
<evidence type="ECO:0000313" key="20">
    <source>
        <dbReference type="EMBL" id="MBP2076279.1"/>
    </source>
</evidence>
<evidence type="ECO:0000256" key="5">
    <source>
        <dbReference type="ARBA" id="ARBA00010231"/>
    </source>
</evidence>
<evidence type="ECO:0000256" key="12">
    <source>
        <dbReference type="ARBA" id="ARBA00039995"/>
    </source>
</evidence>
<evidence type="ECO:0000259" key="19">
    <source>
        <dbReference type="Pfam" id="PF02880"/>
    </source>
</evidence>
<evidence type="ECO:0000256" key="11">
    <source>
        <dbReference type="ARBA" id="ARBA00023235"/>
    </source>
</evidence>
<keyword evidence="9 15" id="KW-0479">Metal-binding</keyword>
<dbReference type="EMBL" id="JAGGMB010000001">
    <property type="protein sequence ID" value="MBP2076279.1"/>
    <property type="molecule type" value="Genomic_DNA"/>
</dbReference>
<dbReference type="SUPFAM" id="SSF55957">
    <property type="entry name" value="Phosphoglucomutase, C-terminal domain"/>
    <property type="match status" value="1"/>
</dbReference>
<sequence length="579" mass="65291">MSNWEAIYQKWESFEDLDKDLKTELHTIKDNKHALEDAFYKELTFGTGGMRGVLGAGINRMNVYTVRKAVNGLANYLLANQVNVRDRGVVIAYDSRNMSKEFAVESAKVLGSYGIKTHVFESLRPTPLLSFAVRYLRTVAGIMITASHNPPEYNGFKVYNETGAQIVPEEANLIIESIQKTEDELTVPFLKKEELEEKGLLNWLSYEIDNAYLERLYHMTKMSEAVHQEEKDLQIVFTPLHGTAYNLVTKGLEQLNFPNVAIVKEQAEPDAMFSTVASPNPEEHQAFTMAIELGKKTDADILLGTDPDADRLGVAVKNKTGEYQVLTGNQLGALLLDYILSHTNPQVYQNPRMIKTVVSTELGRAIAESYDVKTLDTLTGFKFIGEKINQFDATGETFIFGFEESYGYLISSFARDKDAVQAAMMATEMAHYWKKQGKTLFEALDVLLEKHGYFLEGMSSLTLKGKEGSEQITKIMDEIRSNPLQEIAGIKVEQVENYLTSERILMAEARKETIDLPQENMMKFILEEDAWVCLRPSGTEPKIKCYYGVRGKDKEDSEAKLASLKETMDQIISDILANK</sequence>
<dbReference type="Pfam" id="PF00408">
    <property type="entry name" value="PGM_PMM_IV"/>
    <property type="match status" value="1"/>
</dbReference>
<feature type="domain" description="Alpha-D-phosphohexomutase alpha/beta/alpha" evidence="17">
    <location>
        <begin position="44"/>
        <end position="182"/>
    </location>
</feature>
<name>A0A9X0YPD6_9BACI</name>
<comment type="pathway">
    <text evidence="3">Glycolipid metabolism; diglucosyl-diacylglycerol biosynthesis.</text>
</comment>
<comment type="catalytic activity">
    <reaction evidence="1">
        <text>alpha-D-glucose 1-phosphate = alpha-D-glucose 6-phosphate</text>
        <dbReference type="Rhea" id="RHEA:23536"/>
        <dbReference type="ChEBI" id="CHEBI:58225"/>
        <dbReference type="ChEBI" id="CHEBI:58601"/>
        <dbReference type="EC" id="5.4.2.2"/>
    </reaction>
</comment>
<dbReference type="InterPro" id="IPR005845">
    <property type="entry name" value="A-D-PHexomutase_a/b/a-II"/>
</dbReference>
<dbReference type="InterPro" id="IPR005843">
    <property type="entry name" value="A-D-PHexomutase_C"/>
</dbReference>
<comment type="pathway">
    <text evidence="4">Lipid metabolism.</text>
</comment>
<dbReference type="GO" id="GO:0008973">
    <property type="term" value="F:phosphopentomutase activity"/>
    <property type="evidence" value="ECO:0007669"/>
    <property type="project" value="TreeGrafter"/>
</dbReference>
<evidence type="ECO:0000256" key="15">
    <source>
        <dbReference type="RuleBase" id="RU004326"/>
    </source>
</evidence>
<dbReference type="InterPro" id="IPR016055">
    <property type="entry name" value="A-D-PHexomutase_a/b/a-I/II/III"/>
</dbReference>
<evidence type="ECO:0000256" key="10">
    <source>
        <dbReference type="ARBA" id="ARBA00022842"/>
    </source>
</evidence>
<dbReference type="InterPro" id="IPR005841">
    <property type="entry name" value="Alpha-D-phosphohexomutase_SF"/>
</dbReference>
<dbReference type="Gene3D" id="3.40.120.10">
    <property type="entry name" value="Alpha-D-Glucose-1,6-Bisphosphate, subunit A, domain 3"/>
    <property type="match status" value="3"/>
</dbReference>
<dbReference type="Pfam" id="PF02879">
    <property type="entry name" value="PGM_PMM_II"/>
    <property type="match status" value="1"/>
</dbReference>
<evidence type="ECO:0000259" key="17">
    <source>
        <dbReference type="Pfam" id="PF02878"/>
    </source>
</evidence>
<evidence type="ECO:0000256" key="9">
    <source>
        <dbReference type="ARBA" id="ARBA00022723"/>
    </source>
</evidence>
<accession>A0A9X0YPD6</accession>
<dbReference type="PROSITE" id="PS00710">
    <property type="entry name" value="PGM_PMM"/>
    <property type="match status" value="1"/>
</dbReference>
<evidence type="ECO:0000259" key="18">
    <source>
        <dbReference type="Pfam" id="PF02879"/>
    </source>
</evidence>